<dbReference type="Gene3D" id="3.40.50.150">
    <property type="entry name" value="Vaccinia Virus protein VP39"/>
    <property type="match status" value="1"/>
</dbReference>
<comment type="caution">
    <text evidence="6">The sequence shown here is derived from an EMBL/GenBank/DDBJ whole genome shotgun (WGS) entry which is preliminary data.</text>
</comment>
<dbReference type="Pfam" id="PF00293">
    <property type="entry name" value="NUDIX"/>
    <property type="match status" value="1"/>
</dbReference>
<evidence type="ECO:0000313" key="6">
    <source>
        <dbReference type="EMBL" id="MDT0435522.1"/>
    </source>
</evidence>
<dbReference type="SUPFAM" id="SSF55811">
    <property type="entry name" value="Nudix"/>
    <property type="match status" value="1"/>
</dbReference>
<comment type="similarity">
    <text evidence="2 4">Belongs to the Nudix hydrolase family.</text>
</comment>
<dbReference type="PANTHER" id="PTHR43046:SF14">
    <property type="entry name" value="MUTT_NUDIX FAMILY PROTEIN"/>
    <property type="match status" value="1"/>
</dbReference>
<dbReference type="InterPro" id="IPR015797">
    <property type="entry name" value="NUDIX_hydrolase-like_dom_sf"/>
</dbReference>
<dbReference type="SUPFAM" id="SSF53335">
    <property type="entry name" value="S-adenosyl-L-methionine-dependent methyltransferases"/>
    <property type="match status" value="1"/>
</dbReference>
<evidence type="ECO:0000313" key="7">
    <source>
        <dbReference type="Proteomes" id="UP001183535"/>
    </source>
</evidence>
<dbReference type="Pfam" id="PF08242">
    <property type="entry name" value="Methyltransf_12"/>
    <property type="match status" value="1"/>
</dbReference>
<reference evidence="7" key="1">
    <citation type="submission" date="2023-07" db="EMBL/GenBank/DDBJ databases">
        <title>30 novel species of actinomycetes from the DSMZ collection.</title>
        <authorList>
            <person name="Nouioui I."/>
        </authorList>
    </citation>
    <scope>NUCLEOTIDE SEQUENCE [LARGE SCALE GENOMIC DNA]</scope>
    <source>
        <strain evidence="7">DSM 41981</strain>
    </source>
</reference>
<dbReference type="InterPro" id="IPR020084">
    <property type="entry name" value="NUDIX_hydrolase_CS"/>
</dbReference>
<protein>
    <submittedName>
        <fullName evidence="6">Methyltransferase domain-containing protein</fullName>
    </submittedName>
</protein>
<dbReference type="GO" id="GO:0008168">
    <property type="term" value="F:methyltransferase activity"/>
    <property type="evidence" value="ECO:0007669"/>
    <property type="project" value="UniProtKB-KW"/>
</dbReference>
<dbReference type="CDD" id="cd04678">
    <property type="entry name" value="NUDIX_MTH2_Nudt15"/>
    <property type="match status" value="1"/>
</dbReference>
<gene>
    <name evidence="6" type="ORF">RM877_12600</name>
</gene>
<dbReference type="Gene3D" id="3.90.79.10">
    <property type="entry name" value="Nucleoside Triphosphate Pyrophosphohydrolase"/>
    <property type="match status" value="1"/>
</dbReference>
<name>A0ABD5EMM1_9ACTN</name>
<evidence type="ECO:0000256" key="4">
    <source>
        <dbReference type="RuleBase" id="RU003476"/>
    </source>
</evidence>
<keyword evidence="6" id="KW-0808">Transferase</keyword>
<feature type="domain" description="Nudix hydrolase" evidence="5">
    <location>
        <begin position="202"/>
        <end position="334"/>
    </location>
</feature>
<dbReference type="PRINTS" id="PR00502">
    <property type="entry name" value="NUDIXFAMILY"/>
</dbReference>
<keyword evidence="3 4" id="KW-0378">Hydrolase</keyword>
<dbReference type="CDD" id="cd02440">
    <property type="entry name" value="AdoMet_MTases"/>
    <property type="match status" value="1"/>
</dbReference>
<dbReference type="InterPro" id="IPR000086">
    <property type="entry name" value="NUDIX_hydrolase_dom"/>
</dbReference>
<dbReference type="EMBL" id="JAVRES010000004">
    <property type="protein sequence ID" value="MDT0435522.1"/>
    <property type="molecule type" value="Genomic_DNA"/>
</dbReference>
<organism evidence="6 7">
    <name type="scientific">Streptomyces doudnae</name>
    <dbReference type="NCBI Taxonomy" id="3075536"/>
    <lineage>
        <taxon>Bacteria</taxon>
        <taxon>Bacillati</taxon>
        <taxon>Actinomycetota</taxon>
        <taxon>Actinomycetes</taxon>
        <taxon>Kitasatosporales</taxon>
        <taxon>Streptomycetaceae</taxon>
        <taxon>Streptomyces</taxon>
    </lineage>
</organism>
<dbReference type="InterPro" id="IPR020476">
    <property type="entry name" value="Nudix_hydrolase"/>
</dbReference>
<accession>A0ABD5EMM1</accession>
<dbReference type="RefSeq" id="WP_093827673.1">
    <property type="nucleotide sequence ID" value="NZ_JAVRES010000004.1"/>
</dbReference>
<proteinExistence type="inferred from homology"/>
<dbReference type="PROSITE" id="PS00893">
    <property type="entry name" value="NUDIX_BOX"/>
    <property type="match status" value="1"/>
</dbReference>
<keyword evidence="7" id="KW-1185">Reference proteome</keyword>
<sequence length="365" mass="38952">MSPVPSERWSAHYADGAGFRRLGATERALLTRYAPAPEGGRALDVGCGTGELARFLAGSGYRVDAVDFAPAALERAADDHQGREGVRYHPHDIERDDPEQLPHQAYDLIVLRLCVAFLGDRTRVLNRLRERVRPGGVLCVITPVAEAVPEQRRGIALDEAEIDLLGAGWTSADRHDVDDLAVVLLSGPAPARVTHADRGRPSPHALTGAGAVVTDARGRVLLGLSVSGIWELPGGKNAAGEDFRDAAVRELEEETGLVADASGARSAALLMDSVHGMPRLTAAVRVAGYTGEPTVTEPHLIRRWEWHEVADLPTLGRPLFTPSAHIIDTFWPGLLPDLPPVLRYPIAADGDHGGSETGEGVMGPG</sequence>
<dbReference type="InterPro" id="IPR013217">
    <property type="entry name" value="Methyltransf_12"/>
</dbReference>
<dbReference type="PROSITE" id="PS51462">
    <property type="entry name" value="NUDIX"/>
    <property type="match status" value="1"/>
</dbReference>
<dbReference type="GO" id="GO:0016787">
    <property type="term" value="F:hydrolase activity"/>
    <property type="evidence" value="ECO:0007669"/>
    <property type="project" value="UniProtKB-KW"/>
</dbReference>
<dbReference type="AlphaFoldDB" id="A0ABD5EMM1"/>
<dbReference type="PANTHER" id="PTHR43046">
    <property type="entry name" value="GDP-MANNOSE MANNOSYL HYDROLASE"/>
    <property type="match status" value="1"/>
</dbReference>
<evidence type="ECO:0000259" key="5">
    <source>
        <dbReference type="PROSITE" id="PS51462"/>
    </source>
</evidence>
<dbReference type="Proteomes" id="UP001183535">
    <property type="component" value="Unassembled WGS sequence"/>
</dbReference>
<evidence type="ECO:0000256" key="2">
    <source>
        <dbReference type="ARBA" id="ARBA00005582"/>
    </source>
</evidence>
<dbReference type="GO" id="GO:0032259">
    <property type="term" value="P:methylation"/>
    <property type="evidence" value="ECO:0007669"/>
    <property type="project" value="UniProtKB-KW"/>
</dbReference>
<dbReference type="InterPro" id="IPR029063">
    <property type="entry name" value="SAM-dependent_MTases_sf"/>
</dbReference>
<evidence type="ECO:0000256" key="3">
    <source>
        <dbReference type="ARBA" id="ARBA00022801"/>
    </source>
</evidence>
<comment type="cofactor">
    <cofactor evidence="1">
        <name>Mg(2+)</name>
        <dbReference type="ChEBI" id="CHEBI:18420"/>
    </cofactor>
</comment>
<keyword evidence="6" id="KW-0489">Methyltransferase</keyword>
<evidence type="ECO:0000256" key="1">
    <source>
        <dbReference type="ARBA" id="ARBA00001946"/>
    </source>
</evidence>